<protein>
    <recommendedName>
        <fullName evidence="7">HhH-GPD domain-containing protein</fullName>
    </recommendedName>
</protein>
<keyword evidence="6" id="KW-0326">Glycosidase</keyword>
<evidence type="ECO:0000256" key="3">
    <source>
        <dbReference type="ARBA" id="ARBA00023204"/>
    </source>
</evidence>
<dbReference type="Gene3D" id="1.10.340.30">
    <property type="entry name" value="Hypothetical protein, domain 2"/>
    <property type="match status" value="1"/>
</dbReference>
<dbReference type="SMART" id="SM00478">
    <property type="entry name" value="ENDO3c"/>
    <property type="match status" value="1"/>
</dbReference>
<dbReference type="GO" id="GO:0016829">
    <property type="term" value="F:lyase activity"/>
    <property type="evidence" value="ECO:0007669"/>
    <property type="project" value="UniProtKB-KW"/>
</dbReference>
<dbReference type="PIRSF" id="PIRSF005954">
    <property type="entry name" value="Thrmst_ogg"/>
    <property type="match status" value="1"/>
</dbReference>
<dbReference type="InterPro" id="IPR003265">
    <property type="entry name" value="HhH-GPD_domain"/>
</dbReference>
<dbReference type="AlphaFoldDB" id="X1FU73"/>
<evidence type="ECO:0000256" key="4">
    <source>
        <dbReference type="ARBA" id="ARBA00023239"/>
    </source>
</evidence>
<comment type="caution">
    <text evidence="8">The sequence shown here is derived from an EMBL/GenBank/DDBJ whole genome shotgun (WGS) entry which is preliminary data.</text>
</comment>
<sequence length="215" mass="25248">MQCDDELNELLSSYRKKRYQIKKKLKEFGDLYKSNDECIFKELCFCILTPQSKAIYCDEAVKELVRSGLLLEGEKSDIKANLRRVRFPNSKASYLIAARKAFKNSGRFDIKSKIDEDNIFKTREWFVKNIKGLGYKEASHFLRNIGFGNDIAILDIHILRSLKRYRIIKKIPSLINRKIYLNVENKMRGFSLKIGIPLQELDLLFWSDETGFIFK</sequence>
<keyword evidence="2" id="KW-0378">Hydrolase</keyword>
<organism evidence="8">
    <name type="scientific">marine sediment metagenome</name>
    <dbReference type="NCBI Taxonomy" id="412755"/>
    <lineage>
        <taxon>unclassified sequences</taxon>
        <taxon>metagenomes</taxon>
        <taxon>ecological metagenomes</taxon>
    </lineage>
</organism>
<keyword evidence="4" id="KW-0456">Lyase</keyword>
<dbReference type="HAMAP" id="MF_00241">
    <property type="entry name" value="Ogg"/>
    <property type="match status" value="1"/>
</dbReference>
<dbReference type="Pfam" id="PF22175">
    <property type="entry name" value="Ogg-HhH"/>
    <property type="match status" value="1"/>
</dbReference>
<accession>X1FU73</accession>
<keyword evidence="1" id="KW-0227">DNA damage</keyword>
<dbReference type="Gene3D" id="1.10.1670.10">
    <property type="entry name" value="Helix-hairpin-Helix base-excision DNA repair enzymes (C-terminal)"/>
    <property type="match status" value="1"/>
</dbReference>
<evidence type="ECO:0000259" key="7">
    <source>
        <dbReference type="SMART" id="SM00478"/>
    </source>
</evidence>
<keyword evidence="5" id="KW-0511">Multifunctional enzyme</keyword>
<keyword evidence="3" id="KW-0234">DNA repair</keyword>
<reference evidence="8" key="1">
    <citation type="journal article" date="2014" name="Front. Microbiol.">
        <title>High frequency of phylogenetically diverse reductive dehalogenase-homologous genes in deep subseafloor sedimentary metagenomes.</title>
        <authorList>
            <person name="Kawai M."/>
            <person name="Futagami T."/>
            <person name="Toyoda A."/>
            <person name="Takaki Y."/>
            <person name="Nishi S."/>
            <person name="Hori S."/>
            <person name="Arai W."/>
            <person name="Tsubouchi T."/>
            <person name="Morono Y."/>
            <person name="Uchiyama I."/>
            <person name="Ito T."/>
            <person name="Fujiyama A."/>
            <person name="Inagaki F."/>
            <person name="Takami H."/>
        </authorList>
    </citation>
    <scope>NUCLEOTIDE SEQUENCE</scope>
    <source>
        <strain evidence="8">Expedition CK06-06</strain>
    </source>
</reference>
<dbReference type="GO" id="GO:0006284">
    <property type="term" value="P:base-excision repair"/>
    <property type="evidence" value="ECO:0007669"/>
    <property type="project" value="InterPro"/>
</dbReference>
<dbReference type="CDD" id="cd00056">
    <property type="entry name" value="ENDO3c"/>
    <property type="match status" value="1"/>
</dbReference>
<feature type="domain" description="HhH-GPD" evidence="7">
    <location>
        <begin position="48"/>
        <end position="209"/>
    </location>
</feature>
<evidence type="ECO:0000256" key="5">
    <source>
        <dbReference type="ARBA" id="ARBA00023268"/>
    </source>
</evidence>
<dbReference type="InterPro" id="IPR012092">
    <property type="entry name" value="DNA_glyclase/AP_lyase_Ogg"/>
</dbReference>
<dbReference type="InterPro" id="IPR023170">
    <property type="entry name" value="HhH_base_excis_C"/>
</dbReference>
<dbReference type="EMBL" id="BARU01002117">
    <property type="protein sequence ID" value="GAH24328.1"/>
    <property type="molecule type" value="Genomic_DNA"/>
</dbReference>
<evidence type="ECO:0000256" key="1">
    <source>
        <dbReference type="ARBA" id="ARBA00022763"/>
    </source>
</evidence>
<evidence type="ECO:0000313" key="8">
    <source>
        <dbReference type="EMBL" id="GAH24328.1"/>
    </source>
</evidence>
<dbReference type="InterPro" id="IPR011257">
    <property type="entry name" value="DNA_glycosylase"/>
</dbReference>
<gene>
    <name evidence="8" type="ORF">S03H2_05151</name>
</gene>
<dbReference type="GO" id="GO:0003906">
    <property type="term" value="F:DNA-(apurinic or apyrimidinic site) endonuclease activity"/>
    <property type="evidence" value="ECO:0007669"/>
    <property type="project" value="InterPro"/>
</dbReference>
<name>X1FU73_9ZZZZ</name>
<dbReference type="SUPFAM" id="SSF48150">
    <property type="entry name" value="DNA-glycosylase"/>
    <property type="match status" value="1"/>
</dbReference>
<dbReference type="NCBIfam" id="NF002305">
    <property type="entry name" value="PRK01229.1"/>
    <property type="match status" value="1"/>
</dbReference>
<dbReference type="GO" id="GO:0016799">
    <property type="term" value="F:hydrolase activity, hydrolyzing N-glycosyl compounds"/>
    <property type="evidence" value="ECO:0007669"/>
    <property type="project" value="InterPro"/>
</dbReference>
<proteinExistence type="inferred from homology"/>
<evidence type="ECO:0000256" key="2">
    <source>
        <dbReference type="ARBA" id="ARBA00022801"/>
    </source>
</evidence>
<evidence type="ECO:0000256" key="6">
    <source>
        <dbReference type="ARBA" id="ARBA00023295"/>
    </source>
</evidence>